<keyword evidence="1" id="KW-0472">Membrane</keyword>
<dbReference type="EMBL" id="AWSA01000020">
    <property type="protein sequence ID" value="EWT01604.1"/>
    <property type="molecule type" value="Genomic_DNA"/>
</dbReference>
<gene>
    <name evidence="2" type="ORF">N865_09765</name>
</gene>
<keyword evidence="3" id="KW-1185">Reference proteome</keyword>
<keyword evidence="1" id="KW-1133">Transmembrane helix</keyword>
<comment type="caution">
    <text evidence="2">The sequence shown here is derived from an EMBL/GenBank/DDBJ whole genome shotgun (WGS) entry which is preliminary data.</text>
</comment>
<organism evidence="2 3">
    <name type="scientific">Intrasporangium oryzae NRRL B-24470</name>
    <dbReference type="NCBI Taxonomy" id="1386089"/>
    <lineage>
        <taxon>Bacteria</taxon>
        <taxon>Bacillati</taxon>
        <taxon>Actinomycetota</taxon>
        <taxon>Actinomycetes</taxon>
        <taxon>Micrococcales</taxon>
        <taxon>Intrasporangiaceae</taxon>
        <taxon>Intrasporangium</taxon>
    </lineage>
</organism>
<feature type="transmembrane region" description="Helical" evidence="1">
    <location>
        <begin position="85"/>
        <end position="104"/>
    </location>
</feature>
<proteinExistence type="predicted"/>
<accession>W9GCN0</accession>
<feature type="transmembrane region" description="Helical" evidence="1">
    <location>
        <begin position="48"/>
        <end position="65"/>
    </location>
</feature>
<protein>
    <submittedName>
        <fullName evidence="2">Uncharacterized protein</fullName>
    </submittedName>
</protein>
<dbReference type="eggNOG" id="ENOG502ZE19">
    <property type="taxonomic scope" value="Bacteria"/>
</dbReference>
<keyword evidence="1" id="KW-0812">Transmembrane</keyword>
<dbReference type="Pfam" id="PF19744">
    <property type="entry name" value="DUF6232"/>
    <property type="match status" value="1"/>
</dbReference>
<evidence type="ECO:0000313" key="2">
    <source>
        <dbReference type="EMBL" id="EWT01604.1"/>
    </source>
</evidence>
<dbReference type="InterPro" id="IPR045629">
    <property type="entry name" value="DUF6232"/>
</dbReference>
<dbReference type="STRING" id="1386089.N865_09765"/>
<name>W9GCN0_9MICO</name>
<reference evidence="2 3" key="1">
    <citation type="submission" date="2013-08" db="EMBL/GenBank/DDBJ databases">
        <title>Intrasporangium oryzae NRRL B-24470.</title>
        <authorList>
            <person name="Liu H."/>
            <person name="Wang G."/>
        </authorList>
    </citation>
    <scope>NUCLEOTIDE SEQUENCE [LARGE SCALE GENOMIC DNA]</scope>
    <source>
        <strain evidence="2 3">NRRL B-24470</strain>
    </source>
</reference>
<dbReference type="AlphaFoldDB" id="W9GCN0"/>
<sequence length="179" mass="19432">MVGTGKDIVVRVDDGILWIGKAAYPLRNIARAETVEIHWRKGSAVMRWLVHCMLIAALAAAAYVVKDDVRLDGISHSEMTRLVGYVVLGLLCLRTLFLLPVLFARKHWAMLLDTSGSAQAAVVNPDRRKIDGLVNDVVAAIQNPKQKFEQHLTTFSFAGATIGAGANIGQSGGRNKVTI</sequence>
<evidence type="ECO:0000313" key="3">
    <source>
        <dbReference type="Proteomes" id="UP000019489"/>
    </source>
</evidence>
<evidence type="ECO:0000256" key="1">
    <source>
        <dbReference type="SAM" id="Phobius"/>
    </source>
</evidence>
<dbReference type="Proteomes" id="UP000019489">
    <property type="component" value="Unassembled WGS sequence"/>
</dbReference>